<evidence type="ECO:0000259" key="15">
    <source>
        <dbReference type="Pfam" id="PF03717"/>
    </source>
</evidence>
<dbReference type="InterPro" id="IPR050515">
    <property type="entry name" value="Beta-lactam/transpept"/>
</dbReference>
<feature type="transmembrane region" description="Helical" evidence="13">
    <location>
        <begin position="16"/>
        <end position="34"/>
    </location>
</feature>
<evidence type="ECO:0000256" key="9">
    <source>
        <dbReference type="ARBA" id="ARBA00022984"/>
    </source>
</evidence>
<dbReference type="EMBL" id="UOEE01000252">
    <property type="protein sequence ID" value="VAV97898.1"/>
    <property type="molecule type" value="Genomic_DNA"/>
</dbReference>
<organism evidence="16">
    <name type="scientific">hydrothermal vent metagenome</name>
    <dbReference type="NCBI Taxonomy" id="652676"/>
    <lineage>
        <taxon>unclassified sequences</taxon>
        <taxon>metagenomes</taxon>
        <taxon>ecological metagenomes</taxon>
    </lineage>
</organism>
<keyword evidence="9" id="KW-0573">Peptidoglycan synthesis</keyword>
<evidence type="ECO:0000256" key="6">
    <source>
        <dbReference type="ARBA" id="ARBA00022692"/>
    </source>
</evidence>
<dbReference type="NCBIfam" id="TIGR03423">
    <property type="entry name" value="pbp2_mrdA"/>
    <property type="match status" value="1"/>
</dbReference>
<protein>
    <submittedName>
        <fullName evidence="16">Peptidoglycan D,D-transpeptidase MrdA</fullName>
        <ecNumber evidence="16">3.4.16.4</ecNumber>
    </submittedName>
</protein>
<dbReference type="InterPro" id="IPR001460">
    <property type="entry name" value="PCN-bd_Tpept"/>
</dbReference>
<name>A0A3B0SBG6_9ZZZZ</name>
<dbReference type="GO" id="GO:0008658">
    <property type="term" value="F:penicillin binding"/>
    <property type="evidence" value="ECO:0007669"/>
    <property type="project" value="InterPro"/>
</dbReference>
<evidence type="ECO:0000256" key="13">
    <source>
        <dbReference type="SAM" id="Phobius"/>
    </source>
</evidence>
<dbReference type="GO" id="GO:0006508">
    <property type="term" value="P:proteolysis"/>
    <property type="evidence" value="ECO:0007669"/>
    <property type="project" value="UniProtKB-KW"/>
</dbReference>
<dbReference type="Gene3D" id="3.40.710.10">
    <property type="entry name" value="DD-peptidase/beta-lactamase superfamily"/>
    <property type="match status" value="1"/>
</dbReference>
<keyword evidence="8" id="KW-0133">Cell shape</keyword>
<keyword evidence="6 13" id="KW-0812">Transmembrane</keyword>
<dbReference type="GO" id="GO:0009002">
    <property type="term" value="F:serine-type D-Ala-D-Ala carboxypeptidase activity"/>
    <property type="evidence" value="ECO:0007669"/>
    <property type="project" value="UniProtKB-EC"/>
</dbReference>
<evidence type="ECO:0000256" key="5">
    <source>
        <dbReference type="ARBA" id="ARBA00022670"/>
    </source>
</evidence>
<evidence type="ECO:0000256" key="7">
    <source>
        <dbReference type="ARBA" id="ARBA00022801"/>
    </source>
</evidence>
<feature type="domain" description="Penicillin-binding protein dimerisation" evidence="15">
    <location>
        <begin position="60"/>
        <end position="229"/>
    </location>
</feature>
<evidence type="ECO:0000256" key="4">
    <source>
        <dbReference type="ARBA" id="ARBA00022519"/>
    </source>
</evidence>
<keyword evidence="7 16" id="KW-0378">Hydrolase</keyword>
<dbReference type="InterPro" id="IPR017790">
    <property type="entry name" value="Penicillin-binding_protein_2"/>
</dbReference>
<keyword evidence="5" id="KW-0645">Protease</keyword>
<evidence type="ECO:0000256" key="10">
    <source>
        <dbReference type="ARBA" id="ARBA00022989"/>
    </source>
</evidence>
<dbReference type="PANTHER" id="PTHR30627">
    <property type="entry name" value="PEPTIDOGLYCAN D,D-TRANSPEPTIDASE"/>
    <property type="match status" value="1"/>
</dbReference>
<evidence type="ECO:0000256" key="2">
    <source>
        <dbReference type="ARBA" id="ARBA00004236"/>
    </source>
</evidence>
<keyword evidence="4" id="KW-0997">Cell inner membrane</keyword>
<evidence type="ECO:0000256" key="12">
    <source>
        <dbReference type="ARBA" id="ARBA00023316"/>
    </source>
</evidence>
<keyword evidence="12" id="KW-0961">Cell wall biogenesis/degradation</keyword>
<dbReference type="GO" id="GO:0071972">
    <property type="term" value="F:peptidoglycan L,D-transpeptidase activity"/>
    <property type="evidence" value="ECO:0007669"/>
    <property type="project" value="TreeGrafter"/>
</dbReference>
<keyword evidence="3" id="KW-1003">Cell membrane</keyword>
<dbReference type="GO" id="GO:0008360">
    <property type="term" value="P:regulation of cell shape"/>
    <property type="evidence" value="ECO:0007669"/>
    <property type="project" value="UniProtKB-KW"/>
</dbReference>
<dbReference type="GO" id="GO:0009252">
    <property type="term" value="P:peptidoglycan biosynthetic process"/>
    <property type="evidence" value="ECO:0007669"/>
    <property type="project" value="UniProtKB-KW"/>
</dbReference>
<dbReference type="PANTHER" id="PTHR30627:SF2">
    <property type="entry name" value="PEPTIDOGLYCAN D,D-TRANSPEPTIDASE MRDA"/>
    <property type="match status" value="1"/>
</dbReference>
<evidence type="ECO:0000313" key="16">
    <source>
        <dbReference type="EMBL" id="VAV97898.1"/>
    </source>
</evidence>
<keyword evidence="16" id="KW-0121">Carboxypeptidase</keyword>
<keyword evidence="10 13" id="KW-1133">Transmembrane helix</keyword>
<comment type="subcellular location">
    <subcellularLocation>
        <location evidence="2">Cell membrane</location>
    </subcellularLocation>
    <subcellularLocation>
        <location evidence="1">Membrane</location>
        <topology evidence="1">Single-pass membrane protein</topology>
    </subcellularLocation>
</comment>
<dbReference type="Gene3D" id="3.90.1310.10">
    <property type="entry name" value="Penicillin-binding protein 2a (Domain 2)"/>
    <property type="match status" value="1"/>
</dbReference>
<dbReference type="SUPFAM" id="SSF56601">
    <property type="entry name" value="beta-lactamase/transpeptidase-like"/>
    <property type="match status" value="1"/>
</dbReference>
<evidence type="ECO:0000256" key="8">
    <source>
        <dbReference type="ARBA" id="ARBA00022960"/>
    </source>
</evidence>
<dbReference type="GO" id="GO:0005886">
    <property type="term" value="C:plasma membrane"/>
    <property type="evidence" value="ECO:0007669"/>
    <property type="project" value="UniProtKB-SubCell"/>
</dbReference>
<dbReference type="SUPFAM" id="SSF56519">
    <property type="entry name" value="Penicillin binding protein dimerisation domain"/>
    <property type="match status" value="1"/>
</dbReference>
<dbReference type="Gene3D" id="3.30.1390.30">
    <property type="entry name" value="Penicillin-binding protein 2a, domain 3"/>
    <property type="match status" value="1"/>
</dbReference>
<dbReference type="InterPro" id="IPR012338">
    <property type="entry name" value="Beta-lactam/transpept-like"/>
</dbReference>
<dbReference type="EC" id="3.4.16.4" evidence="16"/>
<dbReference type="Pfam" id="PF03717">
    <property type="entry name" value="PBP_dimer"/>
    <property type="match status" value="1"/>
</dbReference>
<dbReference type="InterPro" id="IPR005311">
    <property type="entry name" value="PBP_dimer"/>
</dbReference>
<evidence type="ECO:0000256" key="3">
    <source>
        <dbReference type="ARBA" id="ARBA00022475"/>
    </source>
</evidence>
<accession>A0A3B0SBG6</accession>
<reference evidence="16" key="1">
    <citation type="submission" date="2018-06" db="EMBL/GenBank/DDBJ databases">
        <authorList>
            <person name="Zhirakovskaya E."/>
        </authorList>
    </citation>
    <scope>NUCLEOTIDE SEQUENCE</scope>
</reference>
<proteinExistence type="predicted"/>
<evidence type="ECO:0000256" key="1">
    <source>
        <dbReference type="ARBA" id="ARBA00004167"/>
    </source>
</evidence>
<feature type="domain" description="Penicillin-binding protein transpeptidase" evidence="14">
    <location>
        <begin position="263"/>
        <end position="597"/>
    </location>
</feature>
<gene>
    <name evidence="16" type="ORF">MNBD_ALPHA06-989</name>
</gene>
<evidence type="ECO:0000256" key="11">
    <source>
        <dbReference type="ARBA" id="ARBA00023136"/>
    </source>
</evidence>
<dbReference type="GO" id="GO:0071555">
    <property type="term" value="P:cell wall organization"/>
    <property type="evidence" value="ECO:0007669"/>
    <property type="project" value="UniProtKB-KW"/>
</dbReference>
<dbReference type="AlphaFoldDB" id="A0A3B0SBG6"/>
<keyword evidence="11 13" id="KW-0472">Membrane</keyword>
<dbReference type="InterPro" id="IPR036138">
    <property type="entry name" value="PBP_dimer_sf"/>
</dbReference>
<sequence>MVRDDDNSSRFTRRTLILGAVGAAGFAGIASRLYQLQILEAAKYRGLSEENQFNFRLLVPSRGQILDRNGRVFAANVENYRLLLMPDQVKDLEAVLARLGELVALSPARKAAIRKKFAKHDPFAPVQVIDNMDWPTFAKVNLWLPDLPGLQTDVGEVRQYPDGANAAHIIGYVGRVPPEQAKGAAPLLRHPGFRIGRTGIEKKYDLQLRGTAGALKYEVNALGRVVRELPDIQTRASSGETLRLTLDKELQASALKALDGTSGAACLLDLENGQVRVLTSTPSYDPNKFARGISGADYKALLDDEFKPLFNKAMSGAYPPASCFKPVVAMAAFDAGLADPDERIRCTGKIKLGDREFHCWRRRGHGLINLNTALGVSCDIYFYELAKRLGIDRLHDAAIKFGFGRLFDLGLGTGSKGLVPNQAWKRARFDLPWSQGETLIAGIGQGYLAATPLQLAVMTGRMATGRMIEPSLVLPEQETTALAEPLAFSPAALQIARNGMSAVVNQPWGTAYVARGLDGKNMQWAGKSGTGQVRRISRAERDDRVRRNEELPWKLRDHALFVGYAPFEKPKFAVSVVVEHGGGGSKVAGPKARKILQSALAQTELASASGTMGAKLP</sequence>
<dbReference type="Pfam" id="PF00905">
    <property type="entry name" value="Transpeptidase"/>
    <property type="match status" value="1"/>
</dbReference>
<evidence type="ECO:0000259" key="14">
    <source>
        <dbReference type="Pfam" id="PF00905"/>
    </source>
</evidence>